<protein>
    <submittedName>
        <fullName evidence="2">Uncharacterized protein</fullName>
    </submittedName>
</protein>
<gene>
    <name evidence="2" type="ORF">BO223_02135</name>
</gene>
<organism evidence="2 3">
    <name type="scientific">Faecalibaculum rodentium</name>
    <dbReference type="NCBI Taxonomy" id="1702221"/>
    <lineage>
        <taxon>Bacteria</taxon>
        <taxon>Bacillati</taxon>
        <taxon>Bacillota</taxon>
        <taxon>Erysipelotrichia</taxon>
        <taxon>Erysipelotrichales</taxon>
        <taxon>Erysipelotrichaceae</taxon>
        <taxon>Faecalibaculum</taxon>
    </lineage>
</organism>
<keyword evidence="1" id="KW-0812">Transmembrane</keyword>
<dbReference type="RefSeq" id="WP_075884753.1">
    <property type="nucleotide sequence ID" value="NZ_MPJZ01000030.1"/>
</dbReference>
<accession>A0A1Q9YML9</accession>
<keyword evidence="1" id="KW-1133">Transmembrane helix</keyword>
<dbReference type="AlphaFoldDB" id="A0A1Q9YML9"/>
<evidence type="ECO:0000313" key="3">
    <source>
        <dbReference type="Proteomes" id="UP000186758"/>
    </source>
</evidence>
<dbReference type="Proteomes" id="UP000186758">
    <property type="component" value="Unassembled WGS sequence"/>
</dbReference>
<comment type="caution">
    <text evidence="2">The sequence shown here is derived from an EMBL/GenBank/DDBJ whole genome shotgun (WGS) entry which is preliminary data.</text>
</comment>
<feature type="transmembrane region" description="Helical" evidence="1">
    <location>
        <begin position="56"/>
        <end position="81"/>
    </location>
</feature>
<feature type="transmembrane region" description="Helical" evidence="1">
    <location>
        <begin position="7"/>
        <end position="22"/>
    </location>
</feature>
<evidence type="ECO:0000256" key="1">
    <source>
        <dbReference type="SAM" id="Phobius"/>
    </source>
</evidence>
<dbReference type="EMBL" id="MPJZ01000030">
    <property type="protein sequence ID" value="OLU46424.1"/>
    <property type="molecule type" value="Genomic_DNA"/>
</dbReference>
<keyword evidence="1" id="KW-0472">Membrane</keyword>
<evidence type="ECO:0000313" key="2">
    <source>
        <dbReference type="EMBL" id="OLU46424.1"/>
    </source>
</evidence>
<sequence>MNRKGKTFVAAYSTVYVFMYLLDPQSDLLSGLVLASMLSITSARKQEIRMLRDLGASDWTVFCCSLKSLLPGYVLCLPVLLELPVTSVIRFLIFGLYLLFTMSVICEYASGNEIVKPLIRECLALFFWFFITDSGYRIMALCAFTLTVFLLLHQEISAVREMGFPLAYVITAPLLSAMSIRG</sequence>
<feature type="transmembrane region" description="Helical" evidence="1">
    <location>
        <begin position="87"/>
        <end position="110"/>
    </location>
</feature>
<name>A0A1Q9YML9_9FIRM</name>
<proteinExistence type="predicted"/>
<feature type="transmembrane region" description="Helical" evidence="1">
    <location>
        <begin position="122"/>
        <end position="150"/>
    </location>
</feature>
<reference evidence="2 3" key="1">
    <citation type="submission" date="2016-11" db="EMBL/GenBank/DDBJ databases">
        <title>Description of two novel members of the family Erysipelotrichaceae: Ileibacterium lipovorans gen. nov., sp. nov. and Dubosiella newyorkensis, gen. nov., sp. nov.</title>
        <authorList>
            <person name="Cox L.M."/>
            <person name="Sohn J."/>
            <person name="Tyrrell K.L."/>
            <person name="Citron D.M."/>
            <person name="Lawson P.A."/>
            <person name="Patel N.B."/>
            <person name="Iizumi T."/>
            <person name="Perez-Perez G.I."/>
            <person name="Goldstein E.J."/>
            <person name="Blaser M.J."/>
        </authorList>
    </citation>
    <scope>NUCLEOTIDE SEQUENCE [LARGE SCALE GENOMIC DNA]</scope>
    <source>
        <strain evidence="2 3">NYU-BL-K8</strain>
    </source>
</reference>